<dbReference type="GO" id="GO:0009252">
    <property type="term" value="P:peptidoglycan biosynthetic process"/>
    <property type="evidence" value="ECO:0007669"/>
    <property type="project" value="TreeGrafter"/>
</dbReference>
<name>A0A1J5SXV8_9ZZZZ</name>
<reference evidence="2" key="1">
    <citation type="submission" date="2016-10" db="EMBL/GenBank/DDBJ databases">
        <title>Sequence of Gallionella enrichment culture.</title>
        <authorList>
            <person name="Poehlein A."/>
            <person name="Muehling M."/>
            <person name="Daniel R."/>
        </authorList>
    </citation>
    <scope>NUCLEOTIDE SEQUENCE</scope>
</reference>
<dbReference type="GO" id="GO:0008881">
    <property type="term" value="F:glutamate racemase activity"/>
    <property type="evidence" value="ECO:0007669"/>
    <property type="project" value="UniProtKB-EC"/>
</dbReference>
<dbReference type="InterPro" id="IPR015942">
    <property type="entry name" value="Asp/Glu/hydantoin_racemase"/>
</dbReference>
<protein>
    <submittedName>
        <fullName evidence="2">Glutamate racemase</fullName>
        <ecNumber evidence="2">5.1.1.3</ecNumber>
    </submittedName>
</protein>
<evidence type="ECO:0000313" key="2">
    <source>
        <dbReference type="EMBL" id="OIR13311.1"/>
    </source>
</evidence>
<dbReference type="InterPro" id="IPR033134">
    <property type="entry name" value="Asp/Glu_racemase_AS_2"/>
</dbReference>
<dbReference type="Pfam" id="PF01177">
    <property type="entry name" value="Asp_Glu_race"/>
    <property type="match status" value="1"/>
</dbReference>
<keyword evidence="1 2" id="KW-0413">Isomerase</keyword>
<dbReference type="InterPro" id="IPR018187">
    <property type="entry name" value="Asp/Glu_racemase_AS_1"/>
</dbReference>
<dbReference type="SUPFAM" id="SSF53681">
    <property type="entry name" value="Aspartate/glutamate racemase"/>
    <property type="match status" value="2"/>
</dbReference>
<dbReference type="PROSITE" id="PS00923">
    <property type="entry name" value="ASP_GLU_RACEMASE_1"/>
    <property type="match status" value="1"/>
</dbReference>
<organism evidence="2">
    <name type="scientific">mine drainage metagenome</name>
    <dbReference type="NCBI Taxonomy" id="410659"/>
    <lineage>
        <taxon>unclassified sequences</taxon>
        <taxon>metagenomes</taxon>
        <taxon>ecological metagenomes</taxon>
    </lineage>
</organism>
<dbReference type="PROSITE" id="PS00924">
    <property type="entry name" value="ASP_GLU_RACEMASE_2"/>
    <property type="match status" value="1"/>
</dbReference>
<sequence>MKTFRITIHSILFSSIFFISFASSAQELIKKSNKKTVKVDAPIGVFDSGTGGLTVLEAMLTLDAFNNETGMPGADGKLDFQSEFYQYLADQANMPYGNYAAENKTDLLKEHIFKNMNFFLQKHYSLLQEKEMITLEKPQVKMIVIACNTATAYALPDIKKLVREQGYSIPVIGVIDAGSKAALQYQKNNSVGTIGVFATAGTVASNGYPKTLNAMAAKFGFDKLSVISQGGVGLAESIDRDYSFYVDTLTKARKDYKGPSLKNSIKIDTALMNIYHFNKSYNQLLCEYDDGGKCLDVQLNDPSNYVRYHLVTLLEKMIVEKYSLPMNTLILGCTHYPYLKDTIANVLHELYNFQSNGNYRYRKYLAEHVELIDPALETAKDAYIAMRENKLMNNISKNENMFFITVPNTALHEVQLQADGWFTYQYKYGRKAGAGLNYVKFVPFDQKNISQATYQRFHAVLPHVYVEIKKFNTELP</sequence>
<evidence type="ECO:0000256" key="1">
    <source>
        <dbReference type="ARBA" id="ARBA00023235"/>
    </source>
</evidence>
<dbReference type="PANTHER" id="PTHR21198">
    <property type="entry name" value="GLUTAMATE RACEMASE"/>
    <property type="match status" value="1"/>
</dbReference>
<dbReference type="InterPro" id="IPR001920">
    <property type="entry name" value="Asp/Glu_race"/>
</dbReference>
<dbReference type="AlphaFoldDB" id="A0A1J5SXV8"/>
<proteinExistence type="predicted"/>
<comment type="caution">
    <text evidence="2">The sequence shown here is derived from an EMBL/GenBank/DDBJ whole genome shotgun (WGS) entry which is preliminary data.</text>
</comment>
<dbReference type="Gene3D" id="3.40.50.1860">
    <property type="match status" value="3"/>
</dbReference>
<gene>
    <name evidence="2" type="primary">murI_2</name>
    <name evidence="2" type="ORF">GALL_56960</name>
</gene>
<dbReference type="EMBL" id="MLJW01000015">
    <property type="protein sequence ID" value="OIR13311.1"/>
    <property type="molecule type" value="Genomic_DNA"/>
</dbReference>
<dbReference type="EC" id="5.1.1.3" evidence="2"/>
<dbReference type="PANTHER" id="PTHR21198:SF3">
    <property type="entry name" value="GLUTAMATE RACEMASE"/>
    <property type="match status" value="1"/>
</dbReference>
<accession>A0A1J5SXV8</accession>